<comment type="caution">
    <text evidence="1">The sequence shown here is derived from an EMBL/GenBank/DDBJ whole genome shotgun (WGS) entry which is preliminary data.</text>
</comment>
<dbReference type="EMBL" id="ACHB01000034">
    <property type="protein sequence ID" value="EEI92971.1"/>
    <property type="molecule type" value="Genomic_DNA"/>
</dbReference>
<accession>C2FVX9</accession>
<proteinExistence type="predicted"/>
<dbReference type="HOGENOM" id="CLU_3103960_0_0_10"/>
<organism evidence="1 2">
    <name type="scientific">Sphingobacterium spiritivorum ATCC 33300</name>
    <dbReference type="NCBI Taxonomy" id="525372"/>
    <lineage>
        <taxon>Bacteria</taxon>
        <taxon>Pseudomonadati</taxon>
        <taxon>Bacteroidota</taxon>
        <taxon>Sphingobacteriia</taxon>
        <taxon>Sphingobacteriales</taxon>
        <taxon>Sphingobacteriaceae</taxon>
        <taxon>Sphingobacterium</taxon>
    </lineage>
</organism>
<evidence type="ECO:0000313" key="2">
    <source>
        <dbReference type="Proteomes" id="UP000006241"/>
    </source>
</evidence>
<reference evidence="1 2" key="1">
    <citation type="submission" date="2009-01" db="EMBL/GenBank/DDBJ databases">
        <authorList>
            <person name="Qin X."/>
            <person name="Bachman B."/>
            <person name="Battles P."/>
            <person name="Bell A."/>
            <person name="Bess C."/>
            <person name="Bickham C."/>
            <person name="Chaboub L."/>
            <person name="Chen D."/>
            <person name="Coyle M."/>
            <person name="Deiros D.R."/>
            <person name="Dinh H."/>
            <person name="Forbes L."/>
            <person name="Fowler G."/>
            <person name="Francisco L."/>
            <person name="Fu Q."/>
            <person name="Gubbala S."/>
            <person name="Hale W."/>
            <person name="Han Y."/>
            <person name="Hemphill L."/>
            <person name="Highlander S.K."/>
            <person name="Hirani K."/>
            <person name="Hogues M."/>
            <person name="Jackson L."/>
            <person name="Jakkamsetti A."/>
            <person name="Javaid M."/>
            <person name="Jiang H."/>
            <person name="Korchina V."/>
            <person name="Kovar C."/>
            <person name="Lara F."/>
            <person name="Lee S."/>
            <person name="Mata R."/>
            <person name="Mathew T."/>
            <person name="Moen C."/>
            <person name="Morales K."/>
            <person name="Munidasa M."/>
            <person name="Nazareth L."/>
            <person name="Ngo R."/>
            <person name="Nguyen L."/>
            <person name="Okwuonu G."/>
            <person name="Ongeri F."/>
            <person name="Patil S."/>
            <person name="Petrosino J."/>
            <person name="Pham C."/>
            <person name="Pham P."/>
            <person name="Pu L.-L."/>
            <person name="Puazo M."/>
            <person name="Raj R."/>
            <person name="Reid J."/>
            <person name="Rouhana J."/>
            <person name="Saada N."/>
            <person name="Shang Y."/>
            <person name="Simmons D."/>
            <person name="Thornton R."/>
            <person name="Warren J."/>
            <person name="Weissenberger G."/>
            <person name="Zhang J."/>
            <person name="Zhang L."/>
            <person name="Zhou C."/>
            <person name="Zhu D."/>
            <person name="Muzny D."/>
            <person name="Worley K."/>
            <person name="Gibbs R."/>
        </authorList>
    </citation>
    <scope>NUCLEOTIDE SEQUENCE [LARGE SCALE GENOMIC DNA]</scope>
    <source>
        <strain evidence="1 2">ATCC 33300</strain>
    </source>
</reference>
<evidence type="ECO:0000313" key="1">
    <source>
        <dbReference type="EMBL" id="EEI92971.1"/>
    </source>
</evidence>
<gene>
    <name evidence="1" type="ORF">HMPREF0765_1485</name>
</gene>
<sequence>MLICFLTKEQAGQNWLERSIVCVKKCLFDIKKSIILNKNDDLLFIEYRAYA</sequence>
<name>C2FVX9_SPHSI</name>
<protein>
    <submittedName>
        <fullName evidence="1">Uncharacterized protein</fullName>
    </submittedName>
</protein>
<dbReference type="AlphaFoldDB" id="C2FVX9"/>
<dbReference type="Proteomes" id="UP000006241">
    <property type="component" value="Unassembled WGS sequence"/>
</dbReference>